<evidence type="ECO:0000313" key="4">
    <source>
        <dbReference type="EMBL" id="KAG7484378.1"/>
    </source>
</evidence>
<keyword evidence="5" id="KW-1185">Reference proteome</keyword>
<feature type="transmembrane region" description="Helical" evidence="1">
    <location>
        <begin position="471"/>
        <end position="490"/>
    </location>
</feature>
<keyword evidence="1" id="KW-0812">Transmembrane</keyword>
<dbReference type="OrthoDB" id="10012075at2759"/>
<reference evidence="4" key="1">
    <citation type="submission" date="2021-01" db="EMBL/GenBank/DDBJ databases">
        <authorList>
            <person name="Zahm M."/>
            <person name="Roques C."/>
            <person name="Cabau C."/>
            <person name="Klopp C."/>
            <person name="Donnadieu C."/>
            <person name="Jouanno E."/>
            <person name="Lampietro C."/>
            <person name="Louis A."/>
            <person name="Herpin A."/>
            <person name="Echchiki A."/>
            <person name="Berthelot C."/>
            <person name="Parey E."/>
            <person name="Roest-Crollius H."/>
            <person name="Braasch I."/>
            <person name="Postlethwait J."/>
            <person name="Bobe J."/>
            <person name="Montfort J."/>
            <person name="Bouchez O."/>
            <person name="Begum T."/>
            <person name="Mejri S."/>
            <person name="Adams A."/>
            <person name="Chen W.-J."/>
            <person name="Guiguen Y."/>
        </authorList>
    </citation>
    <scope>NUCLEOTIDE SEQUENCE</scope>
    <source>
        <strain evidence="4">YG-15Mar2019-1</strain>
        <tissue evidence="4">Brain</tissue>
    </source>
</reference>
<dbReference type="InterPro" id="IPR036179">
    <property type="entry name" value="Ig-like_dom_sf"/>
</dbReference>
<dbReference type="Pfam" id="PF13895">
    <property type="entry name" value="Ig_2"/>
    <property type="match status" value="1"/>
</dbReference>
<protein>
    <recommendedName>
        <fullName evidence="3">Ig-like domain-containing protein</fullName>
    </recommendedName>
</protein>
<keyword evidence="1" id="KW-0472">Membrane</keyword>
<dbReference type="PANTHER" id="PTHR15317">
    <property type="entry name" value="T-CELL SURFACE PROTEIN TACTILE"/>
    <property type="match status" value="1"/>
</dbReference>
<dbReference type="InterPro" id="IPR013783">
    <property type="entry name" value="Ig-like_fold"/>
</dbReference>
<evidence type="ECO:0000256" key="1">
    <source>
        <dbReference type="SAM" id="Phobius"/>
    </source>
</evidence>
<dbReference type="PANTHER" id="PTHR15317:SF1">
    <property type="entry name" value="T-CELL SURFACE PROTEIN TACTILE"/>
    <property type="match status" value="1"/>
</dbReference>
<feature type="domain" description="Ig-like" evidence="3">
    <location>
        <begin position="155"/>
        <end position="206"/>
    </location>
</feature>
<dbReference type="SMART" id="SM00409">
    <property type="entry name" value="IG"/>
    <property type="match status" value="3"/>
</dbReference>
<evidence type="ECO:0000256" key="2">
    <source>
        <dbReference type="SAM" id="SignalP"/>
    </source>
</evidence>
<dbReference type="SMART" id="SM00408">
    <property type="entry name" value="IGc2"/>
    <property type="match status" value="3"/>
</dbReference>
<dbReference type="Proteomes" id="UP001046870">
    <property type="component" value="Chromosome 3"/>
</dbReference>
<dbReference type="Pfam" id="PF07686">
    <property type="entry name" value="V-set"/>
    <property type="match status" value="1"/>
</dbReference>
<dbReference type="GO" id="GO:0006954">
    <property type="term" value="P:inflammatory response"/>
    <property type="evidence" value="ECO:0007669"/>
    <property type="project" value="TreeGrafter"/>
</dbReference>
<dbReference type="InterPro" id="IPR042381">
    <property type="entry name" value="CD96"/>
</dbReference>
<feature type="signal peptide" evidence="2">
    <location>
        <begin position="1"/>
        <end position="24"/>
    </location>
</feature>
<organism evidence="4 5">
    <name type="scientific">Megalops atlanticus</name>
    <name type="common">Tarpon</name>
    <name type="synonym">Clupea gigantea</name>
    <dbReference type="NCBI Taxonomy" id="7932"/>
    <lineage>
        <taxon>Eukaryota</taxon>
        <taxon>Metazoa</taxon>
        <taxon>Chordata</taxon>
        <taxon>Craniata</taxon>
        <taxon>Vertebrata</taxon>
        <taxon>Euteleostomi</taxon>
        <taxon>Actinopterygii</taxon>
        <taxon>Neopterygii</taxon>
        <taxon>Teleostei</taxon>
        <taxon>Elopiformes</taxon>
        <taxon>Megalopidae</taxon>
        <taxon>Megalops</taxon>
    </lineage>
</organism>
<comment type="caution">
    <text evidence="4">The sequence shown here is derived from an EMBL/GenBank/DDBJ whole genome shotgun (WGS) entry which is preliminary data.</text>
</comment>
<name>A0A9D3QA18_MEGAT</name>
<dbReference type="PROSITE" id="PS50835">
    <property type="entry name" value="IG_LIKE"/>
    <property type="match status" value="3"/>
</dbReference>
<dbReference type="InterPro" id="IPR003598">
    <property type="entry name" value="Ig_sub2"/>
</dbReference>
<dbReference type="Gene3D" id="2.60.40.10">
    <property type="entry name" value="Immunoglobulins"/>
    <property type="match status" value="3"/>
</dbReference>
<feature type="domain" description="Ig-like" evidence="3">
    <location>
        <begin position="208"/>
        <end position="311"/>
    </location>
</feature>
<feature type="domain" description="Ig-like" evidence="3">
    <location>
        <begin position="38"/>
        <end position="138"/>
    </location>
</feature>
<keyword evidence="1" id="KW-1133">Transmembrane helix</keyword>
<dbReference type="AlphaFoldDB" id="A0A9D3QA18"/>
<keyword evidence="2" id="KW-0732">Signal</keyword>
<dbReference type="InterPro" id="IPR013106">
    <property type="entry name" value="Ig_V-set"/>
</dbReference>
<gene>
    <name evidence="4" type="ORF">MATL_G00048960</name>
</gene>
<dbReference type="InterPro" id="IPR007110">
    <property type="entry name" value="Ig-like_dom"/>
</dbReference>
<feature type="chain" id="PRO_5038560620" description="Ig-like domain-containing protein" evidence="2">
    <location>
        <begin position="25"/>
        <end position="530"/>
    </location>
</feature>
<evidence type="ECO:0000259" key="3">
    <source>
        <dbReference type="PROSITE" id="PS50835"/>
    </source>
</evidence>
<dbReference type="GO" id="GO:0007160">
    <property type="term" value="P:cell-matrix adhesion"/>
    <property type="evidence" value="ECO:0007669"/>
    <property type="project" value="TreeGrafter"/>
</dbReference>
<dbReference type="SUPFAM" id="SSF48726">
    <property type="entry name" value="Immunoglobulin"/>
    <property type="match status" value="3"/>
</dbReference>
<dbReference type="EMBL" id="JAFDVH010000003">
    <property type="protein sequence ID" value="KAG7484378.1"/>
    <property type="molecule type" value="Genomic_DNA"/>
</dbReference>
<evidence type="ECO:0000313" key="5">
    <source>
        <dbReference type="Proteomes" id="UP001046870"/>
    </source>
</evidence>
<sequence length="530" mass="58222">MATDGRMTAVTLLFFATFTQGLHSVNLYHTEWINAAVGQSVSLPCMKEENHSYSITQMEWKKSVDHQEHKIVVFNPSFPSPHKYWANISLQLEGSGKNLRGSTLELHNVRIFDSGRYVCELTTYPHGTLKAITHLQVTDVNLFARVKMPNRHLREGDEVTILCNSTPPADSYSLWPSKKKTAIIKNTEGRFVLHNVTRDDSDMYICKPESLRAGLSFHSHNVTIQVTVNYLDEIKCDTNSSIEVAAGHNVSISCASNASQSFNYTWKKGNETVSASNVLNLPSVSSEQAGMYTLTVIINNNVGLQRQATFNITVRSDLMPSTTSPTSTTANVRSIGTTFWRSNITTAMGKDTPGSTSPPPRFTSTAPGLWPGEIQNASTKIVSTPSAADGGWGSEVNSTATTYSSRSLNGTLPPFDRNGTGVQEGDALNPGSPTAVQDDTIFTLATGYPASNSVPTETSRSDNGNSSSKRYVVFILLPVLALLLVILYLYRRHVIQRRMDLPPPFKPPPPPVKYSSVRTQEVPMTDILKR</sequence>
<accession>A0A9D3QA18</accession>
<dbReference type="InterPro" id="IPR003599">
    <property type="entry name" value="Ig_sub"/>
</dbReference>
<proteinExistence type="predicted"/>